<evidence type="ECO:0000256" key="1">
    <source>
        <dbReference type="SAM" id="Phobius"/>
    </source>
</evidence>
<dbReference type="EMBL" id="FRAE01000035">
    <property type="protein sequence ID" value="SHK12526.1"/>
    <property type="molecule type" value="Genomic_DNA"/>
</dbReference>
<dbReference type="STRING" id="1123349.SAMN02744037_01685"/>
<feature type="transmembrane region" description="Helical" evidence="1">
    <location>
        <begin position="6"/>
        <end position="24"/>
    </location>
</feature>
<evidence type="ECO:0008006" key="4">
    <source>
        <dbReference type="Google" id="ProtNLM"/>
    </source>
</evidence>
<protein>
    <recommendedName>
        <fullName evidence="4">Tfp pilus assembly protein FimT</fullName>
    </recommendedName>
</protein>
<dbReference type="Proteomes" id="UP000242497">
    <property type="component" value="Unassembled WGS sequence"/>
</dbReference>
<gene>
    <name evidence="2" type="ORF">SAMN02744037_01685</name>
</gene>
<reference evidence="3" key="1">
    <citation type="submission" date="2016-11" db="EMBL/GenBank/DDBJ databases">
        <authorList>
            <person name="Varghese N."/>
            <person name="Submissions S."/>
        </authorList>
    </citation>
    <scope>NUCLEOTIDE SEQUENCE [LARGE SCALE GENOMIC DNA]</scope>
    <source>
        <strain evidence="3">DSM 15518</strain>
    </source>
</reference>
<keyword evidence="1" id="KW-0472">Membrane</keyword>
<name>A0A1M6PXD5_9FIRM</name>
<dbReference type="OrthoDB" id="1711166at2"/>
<dbReference type="AlphaFoldDB" id="A0A1M6PXD5"/>
<evidence type="ECO:0000313" key="2">
    <source>
        <dbReference type="EMBL" id="SHK12526.1"/>
    </source>
</evidence>
<organism evidence="2 3">
    <name type="scientific">Tepidibacter formicigenes DSM 15518</name>
    <dbReference type="NCBI Taxonomy" id="1123349"/>
    <lineage>
        <taxon>Bacteria</taxon>
        <taxon>Bacillati</taxon>
        <taxon>Bacillota</taxon>
        <taxon>Clostridia</taxon>
        <taxon>Peptostreptococcales</taxon>
        <taxon>Peptostreptococcaceae</taxon>
        <taxon>Tepidibacter</taxon>
    </lineage>
</organism>
<keyword evidence="1" id="KW-1133">Transmembrane helix</keyword>
<keyword evidence="3" id="KW-1185">Reference proteome</keyword>
<keyword evidence="1" id="KW-0812">Transmembrane</keyword>
<sequence>MIELLVCISIISILISIPICKFYLKDYKIDSFVRQLCSDIRYTRIRNINSDYSTYIYYNKKSNGINSYILRENGKNKKEVELPKNTDIYHTSQKIIFTLTGSLNNQGDIITIIDRDRNKKREITIVPFSGRILVKEGIYE</sequence>
<proteinExistence type="predicted"/>
<accession>A0A1M6PXD5</accession>
<evidence type="ECO:0000313" key="3">
    <source>
        <dbReference type="Proteomes" id="UP000242497"/>
    </source>
</evidence>